<name>A0A1C7MSK8_GRIFR</name>
<feature type="domain" description="NAD(P)-binding" evidence="1">
    <location>
        <begin position="1"/>
        <end position="116"/>
    </location>
</feature>
<protein>
    <recommendedName>
        <fullName evidence="1">NAD(P)-binding domain-containing protein</fullName>
    </recommendedName>
</protein>
<evidence type="ECO:0000313" key="3">
    <source>
        <dbReference type="Proteomes" id="UP000092993"/>
    </source>
</evidence>
<organism evidence="2 3">
    <name type="scientific">Grifola frondosa</name>
    <name type="common">Maitake</name>
    <name type="synonym">Polyporus frondosus</name>
    <dbReference type="NCBI Taxonomy" id="5627"/>
    <lineage>
        <taxon>Eukaryota</taxon>
        <taxon>Fungi</taxon>
        <taxon>Dikarya</taxon>
        <taxon>Basidiomycota</taxon>
        <taxon>Agaricomycotina</taxon>
        <taxon>Agaricomycetes</taxon>
        <taxon>Polyporales</taxon>
        <taxon>Grifolaceae</taxon>
        <taxon>Grifola</taxon>
    </lineage>
</organism>
<keyword evidence="3" id="KW-1185">Reference proteome</keyword>
<dbReference type="InterPro" id="IPR016040">
    <property type="entry name" value="NAD(P)-bd_dom"/>
</dbReference>
<evidence type="ECO:0000259" key="1">
    <source>
        <dbReference type="Pfam" id="PF13460"/>
    </source>
</evidence>
<dbReference type="Pfam" id="PF13460">
    <property type="entry name" value="NAD_binding_10"/>
    <property type="match status" value="1"/>
</dbReference>
<proteinExistence type="predicted"/>
<dbReference type="EMBL" id="LUGG01000001">
    <property type="protein sequence ID" value="OBZ79697.1"/>
    <property type="molecule type" value="Genomic_DNA"/>
</dbReference>
<dbReference type="Proteomes" id="UP000092993">
    <property type="component" value="Unassembled WGS sequence"/>
</dbReference>
<gene>
    <name evidence="2" type="ORF">A0H81_00356</name>
</gene>
<dbReference type="InterPro" id="IPR036291">
    <property type="entry name" value="NAD(P)-bd_dom_sf"/>
</dbReference>
<reference evidence="2 3" key="1">
    <citation type="submission" date="2016-03" db="EMBL/GenBank/DDBJ databases">
        <title>Whole genome sequencing of Grifola frondosa 9006-11.</title>
        <authorList>
            <person name="Min B."/>
            <person name="Park H."/>
            <person name="Kim J.-G."/>
            <person name="Cho H."/>
            <person name="Oh Y.-L."/>
            <person name="Kong W.-S."/>
            <person name="Choi I.-G."/>
        </authorList>
    </citation>
    <scope>NUCLEOTIDE SEQUENCE [LARGE SCALE GENOMIC DNA]</scope>
    <source>
        <strain evidence="2 3">9006-11</strain>
    </source>
</reference>
<comment type="caution">
    <text evidence="2">The sequence shown here is derived from an EMBL/GenBank/DDBJ whole genome shotgun (WGS) entry which is preliminary data.</text>
</comment>
<dbReference type="OrthoDB" id="10254221at2759"/>
<sequence length="199" mass="21868">MKDVHAVLSVLGPGLGHPSNTPLAHGYALIIEVMKKHDVKRLIALGTASITDEHDKFSLLFTLLINVVATFAHNAYKDIVAVGDTIRGQGDELDWTIVRVGLLTHSEKKDVVAGYVGMKGTLYIDSLTIHYVFWIQVERNLTTACHKYLKCIAISGSRCHATPIFGPIRGYNLIHSNMSSSAAQFSSLLHAITKLDDWC</sequence>
<dbReference type="STRING" id="5627.A0A1C7MSK8"/>
<evidence type="ECO:0000313" key="2">
    <source>
        <dbReference type="EMBL" id="OBZ79697.1"/>
    </source>
</evidence>
<dbReference type="SUPFAM" id="SSF51735">
    <property type="entry name" value="NAD(P)-binding Rossmann-fold domains"/>
    <property type="match status" value="1"/>
</dbReference>
<accession>A0A1C7MSK8</accession>
<dbReference type="AlphaFoldDB" id="A0A1C7MSK8"/>
<dbReference type="Gene3D" id="3.40.50.720">
    <property type="entry name" value="NAD(P)-binding Rossmann-like Domain"/>
    <property type="match status" value="1"/>
</dbReference>